<feature type="domain" description="SHOCT" evidence="2">
    <location>
        <begin position="86"/>
        <end position="113"/>
    </location>
</feature>
<dbReference type="EMBL" id="JADOEF010000001">
    <property type="protein sequence ID" value="MBF7808874.1"/>
    <property type="molecule type" value="Genomic_DNA"/>
</dbReference>
<feature type="transmembrane region" description="Helical" evidence="1">
    <location>
        <begin position="12"/>
        <end position="29"/>
    </location>
</feature>
<name>A0AAE2RSR4_CLOBE</name>
<keyword evidence="1" id="KW-0472">Membrane</keyword>
<feature type="transmembrane region" description="Helical" evidence="1">
    <location>
        <begin position="41"/>
        <end position="59"/>
    </location>
</feature>
<keyword evidence="1" id="KW-1133">Transmembrane helix</keyword>
<dbReference type="AlphaFoldDB" id="A0AAE2RSR4"/>
<dbReference type="InterPro" id="IPR018649">
    <property type="entry name" value="SHOCT"/>
</dbReference>
<protein>
    <submittedName>
        <fullName evidence="3">SHOCT domain-containing protein</fullName>
    </submittedName>
</protein>
<evidence type="ECO:0000256" key="1">
    <source>
        <dbReference type="SAM" id="Phobius"/>
    </source>
</evidence>
<dbReference type="Proteomes" id="UP000631418">
    <property type="component" value="Unassembled WGS sequence"/>
</dbReference>
<accession>A0AAE2RSR4</accession>
<comment type="caution">
    <text evidence="3">The sequence shown here is derived from an EMBL/GenBank/DDBJ whole genome shotgun (WGS) entry which is preliminary data.</text>
</comment>
<organism evidence="3 4">
    <name type="scientific">Clostridium beijerinckii</name>
    <name type="common">Clostridium MP</name>
    <dbReference type="NCBI Taxonomy" id="1520"/>
    <lineage>
        <taxon>Bacteria</taxon>
        <taxon>Bacillati</taxon>
        <taxon>Bacillota</taxon>
        <taxon>Clostridia</taxon>
        <taxon>Eubacteriales</taxon>
        <taxon>Clostridiaceae</taxon>
        <taxon>Clostridium</taxon>
    </lineage>
</organism>
<proteinExistence type="predicted"/>
<gene>
    <name evidence="3" type="ORF">IS491_09420</name>
</gene>
<evidence type="ECO:0000259" key="2">
    <source>
        <dbReference type="Pfam" id="PF09851"/>
    </source>
</evidence>
<dbReference type="Pfam" id="PF09851">
    <property type="entry name" value="SHOCT"/>
    <property type="match status" value="1"/>
</dbReference>
<evidence type="ECO:0000313" key="3">
    <source>
        <dbReference type="EMBL" id="MBF7808874.1"/>
    </source>
</evidence>
<reference evidence="3" key="1">
    <citation type="submission" date="2020-11" db="EMBL/GenBank/DDBJ databases">
        <authorList>
            <person name="Thieme N."/>
            <person name="Liebl W."/>
            <person name="Zverlov V."/>
        </authorList>
    </citation>
    <scope>NUCLEOTIDE SEQUENCE</scope>
    <source>
        <strain evidence="3">NT08</strain>
    </source>
</reference>
<keyword evidence="1" id="KW-0812">Transmembrane</keyword>
<dbReference type="OMA" id="WTIMAMA"/>
<dbReference type="RefSeq" id="WP_012060525.1">
    <property type="nucleotide sequence ID" value="NZ_CP073279.1"/>
</dbReference>
<sequence>MSKRGRVKPNKSISIIGMVAGAGMVYIGITKAIPDTGAFGVVWTLVAIGIGLANAINVFSENGVASFQIDVEDNESDEGKYKNFDEKLRKIKGLKEDGIISEEEYEAKRKEILSEKW</sequence>
<evidence type="ECO:0000313" key="4">
    <source>
        <dbReference type="Proteomes" id="UP000631418"/>
    </source>
</evidence>